<dbReference type="EMBL" id="BMNC01000002">
    <property type="protein sequence ID" value="GGM81476.1"/>
    <property type="molecule type" value="Genomic_DNA"/>
</dbReference>
<feature type="region of interest" description="Disordered" evidence="1">
    <location>
        <begin position="26"/>
        <end position="45"/>
    </location>
</feature>
<evidence type="ECO:0000256" key="1">
    <source>
        <dbReference type="SAM" id="MobiDB-lite"/>
    </source>
</evidence>
<dbReference type="Proteomes" id="UP000597656">
    <property type="component" value="Unassembled WGS sequence"/>
</dbReference>
<feature type="chain" id="PRO_5045476456" description="DUF3558 domain-containing protein" evidence="2">
    <location>
        <begin position="22"/>
        <end position="178"/>
    </location>
</feature>
<evidence type="ECO:0000256" key="2">
    <source>
        <dbReference type="SAM" id="SignalP"/>
    </source>
</evidence>
<dbReference type="RefSeq" id="WP_189154035.1">
    <property type="nucleotide sequence ID" value="NZ_BMNC01000002.1"/>
</dbReference>
<reference evidence="4" key="1">
    <citation type="journal article" date="2019" name="Int. J. Syst. Evol. Microbiol.">
        <title>The Global Catalogue of Microorganisms (GCM) 10K type strain sequencing project: providing services to taxonomists for standard genome sequencing and annotation.</title>
        <authorList>
            <consortium name="The Broad Institute Genomics Platform"/>
            <consortium name="The Broad Institute Genome Sequencing Center for Infectious Disease"/>
            <person name="Wu L."/>
            <person name="Ma J."/>
        </authorList>
    </citation>
    <scope>NUCLEOTIDE SEQUENCE [LARGE SCALE GENOMIC DNA]</scope>
    <source>
        <strain evidence="4">CGMCC 4.7319</strain>
    </source>
</reference>
<evidence type="ECO:0008006" key="5">
    <source>
        <dbReference type="Google" id="ProtNLM"/>
    </source>
</evidence>
<organism evidence="3 4">
    <name type="scientific">Lentzea pudingi</name>
    <dbReference type="NCBI Taxonomy" id="1789439"/>
    <lineage>
        <taxon>Bacteria</taxon>
        <taxon>Bacillati</taxon>
        <taxon>Actinomycetota</taxon>
        <taxon>Actinomycetes</taxon>
        <taxon>Pseudonocardiales</taxon>
        <taxon>Pseudonocardiaceae</taxon>
        <taxon>Lentzea</taxon>
    </lineage>
</organism>
<proteinExistence type="predicted"/>
<accession>A0ABQ2HIR1</accession>
<dbReference type="Pfam" id="PF12079">
    <property type="entry name" value="DUF3558"/>
    <property type="match status" value="1"/>
</dbReference>
<name>A0ABQ2HIR1_9PSEU</name>
<evidence type="ECO:0000313" key="4">
    <source>
        <dbReference type="Proteomes" id="UP000597656"/>
    </source>
</evidence>
<keyword evidence="4" id="KW-1185">Reference proteome</keyword>
<keyword evidence="2" id="KW-0732">Signal</keyword>
<sequence length="178" mass="17732">MMKRILIAAIGLVALSAGCTGKTVGGDPAPTSGGATPTTNSTSASGLEAVKPCDLLTETEVSGLGLTYPGTASQVGTSDGCAWNISGNGGLRAGIRSKSGLKDLNLDGDKVTQLKIGKYDATKVEAQDGAKNICTFAIGVSESSSVVVIGNLTATSEDTAAACERSSKAAELIAPKLP</sequence>
<protein>
    <recommendedName>
        <fullName evidence="5">DUF3558 domain-containing protein</fullName>
    </recommendedName>
</protein>
<dbReference type="InterPro" id="IPR024520">
    <property type="entry name" value="DUF3558"/>
</dbReference>
<gene>
    <name evidence="3" type="ORF">GCM10011609_16820</name>
</gene>
<dbReference type="PROSITE" id="PS51257">
    <property type="entry name" value="PROKAR_LIPOPROTEIN"/>
    <property type="match status" value="1"/>
</dbReference>
<feature type="signal peptide" evidence="2">
    <location>
        <begin position="1"/>
        <end position="21"/>
    </location>
</feature>
<evidence type="ECO:0000313" key="3">
    <source>
        <dbReference type="EMBL" id="GGM81476.1"/>
    </source>
</evidence>
<comment type="caution">
    <text evidence="3">The sequence shown here is derived from an EMBL/GenBank/DDBJ whole genome shotgun (WGS) entry which is preliminary data.</text>
</comment>